<proteinExistence type="predicted"/>
<gene>
    <name evidence="2" type="ORF">GCM10010421_11640</name>
</gene>
<evidence type="ECO:0000256" key="1">
    <source>
        <dbReference type="SAM" id="Phobius"/>
    </source>
</evidence>
<dbReference type="Pfam" id="PF11239">
    <property type="entry name" value="DUF3040"/>
    <property type="match status" value="1"/>
</dbReference>
<dbReference type="EMBL" id="BAAATK010000005">
    <property type="protein sequence ID" value="GAA2426247.1"/>
    <property type="molecule type" value="Genomic_DNA"/>
</dbReference>
<keyword evidence="1" id="KW-0812">Transmembrane</keyword>
<dbReference type="InterPro" id="IPR021401">
    <property type="entry name" value="DUF3040"/>
</dbReference>
<accession>A0ABP5WFE2</accession>
<keyword evidence="3" id="KW-1185">Reference proteome</keyword>
<keyword evidence="1" id="KW-0472">Membrane</keyword>
<evidence type="ECO:0008006" key="4">
    <source>
        <dbReference type="Google" id="ProtNLM"/>
    </source>
</evidence>
<feature type="transmembrane region" description="Helical" evidence="1">
    <location>
        <begin position="46"/>
        <end position="79"/>
    </location>
</feature>
<evidence type="ECO:0000313" key="3">
    <source>
        <dbReference type="Proteomes" id="UP001500460"/>
    </source>
</evidence>
<name>A0ABP5WFE2_9ACTN</name>
<keyword evidence="1" id="KW-1133">Transmembrane helix</keyword>
<evidence type="ECO:0000313" key="2">
    <source>
        <dbReference type="EMBL" id="GAA2426247.1"/>
    </source>
</evidence>
<comment type="caution">
    <text evidence="2">The sequence shown here is derived from an EMBL/GenBank/DDBJ whole genome shotgun (WGS) entry which is preliminary data.</text>
</comment>
<protein>
    <recommendedName>
        <fullName evidence="4">DUF3040 domain-containing protein</fullName>
    </recommendedName>
</protein>
<reference evidence="3" key="1">
    <citation type="journal article" date="2019" name="Int. J. Syst. Evol. Microbiol.">
        <title>The Global Catalogue of Microorganisms (GCM) 10K type strain sequencing project: providing services to taxonomists for standard genome sequencing and annotation.</title>
        <authorList>
            <consortium name="The Broad Institute Genomics Platform"/>
            <consortium name="The Broad Institute Genome Sequencing Center for Infectious Disease"/>
            <person name="Wu L."/>
            <person name="Ma J."/>
        </authorList>
    </citation>
    <scope>NUCLEOTIDE SEQUENCE [LARGE SCALE GENOMIC DNA]</scope>
    <source>
        <strain evidence="3">JCM 6922</strain>
    </source>
</reference>
<organism evidence="2 3">
    <name type="scientific">Streptomyces glaucus</name>
    <dbReference type="NCBI Taxonomy" id="284029"/>
    <lineage>
        <taxon>Bacteria</taxon>
        <taxon>Bacillati</taxon>
        <taxon>Actinomycetota</taxon>
        <taxon>Actinomycetes</taxon>
        <taxon>Kitasatosporales</taxon>
        <taxon>Streptomycetaceae</taxon>
        <taxon>Streptomyces</taxon>
    </lineage>
</organism>
<sequence length="96" mass="10531">MDDRRLSTREARILRELEASLRQDRQFAAAFDAFPAPPGGRPSRLGPFYCFGLVAGSVLTVFHPALGGLMFSAVLATAVMSRVTRGRRRGGRGRRP</sequence>
<dbReference type="Proteomes" id="UP001500460">
    <property type="component" value="Unassembled WGS sequence"/>
</dbReference>
<dbReference type="RefSeq" id="WP_344600248.1">
    <property type="nucleotide sequence ID" value="NZ_BAAATK010000005.1"/>
</dbReference>